<dbReference type="Proteomes" id="UP001253595">
    <property type="component" value="Unassembled WGS sequence"/>
</dbReference>
<comment type="caution">
    <text evidence="2">The sequence shown here is derived from an EMBL/GenBank/DDBJ whole genome shotgun (WGS) entry which is preliminary data.</text>
</comment>
<evidence type="ECO:0000313" key="2">
    <source>
        <dbReference type="EMBL" id="MDR7089081.1"/>
    </source>
</evidence>
<sequence length="275" mass="30868">MRYARFSIYILCVLTAGAKADQFCFALAETFYEQIYCQLQAKAQTKGLPPFNQFKKNNEAVQASLLKRPAERNGIKLPVRQVQLPITTVAPPEIINRPQVNLPETVVNEPDSRPLRKPVSEPKNILGCDLLAGQIHCGGQVFKLIGNKANHRLATNALSIHNKMDLPRYQGGALSQYLGHAYARYVAKMCDIGLCGVTMTYGKFAYLYQDLHSKGLDFPQRFEIMYGFLKKDKANMGVSESSRVPQGLSVQDCGALTDTRYVCDYQGRNYIFELQ</sequence>
<name>A0ABU1UV62_9GAMM</name>
<dbReference type="EMBL" id="JAVDVX010000002">
    <property type="protein sequence ID" value="MDR7089081.1"/>
    <property type="molecule type" value="Genomic_DNA"/>
</dbReference>
<feature type="chain" id="PRO_5045726765" evidence="1">
    <location>
        <begin position="19"/>
        <end position="275"/>
    </location>
</feature>
<protein>
    <submittedName>
        <fullName evidence="2">Uncharacterized protein</fullName>
    </submittedName>
</protein>
<proteinExistence type="predicted"/>
<reference evidence="2 3" key="1">
    <citation type="submission" date="2023-07" db="EMBL/GenBank/DDBJ databases">
        <title>Sorghum-associated microbial communities from plants grown in Nebraska, USA.</title>
        <authorList>
            <person name="Schachtman D."/>
        </authorList>
    </citation>
    <scope>NUCLEOTIDE SEQUENCE [LARGE SCALE GENOMIC DNA]</scope>
    <source>
        <strain evidence="2 3">BE190</strain>
    </source>
</reference>
<accession>A0ABU1UV62</accession>
<dbReference type="RefSeq" id="WP_310069703.1">
    <property type="nucleotide sequence ID" value="NZ_JAVDVX010000002.1"/>
</dbReference>
<keyword evidence="1" id="KW-0732">Signal</keyword>
<organism evidence="2 3">
    <name type="scientific">Cellvibrio fibrivorans</name>
    <dbReference type="NCBI Taxonomy" id="126350"/>
    <lineage>
        <taxon>Bacteria</taxon>
        <taxon>Pseudomonadati</taxon>
        <taxon>Pseudomonadota</taxon>
        <taxon>Gammaproteobacteria</taxon>
        <taxon>Cellvibrionales</taxon>
        <taxon>Cellvibrionaceae</taxon>
        <taxon>Cellvibrio</taxon>
    </lineage>
</organism>
<evidence type="ECO:0000313" key="3">
    <source>
        <dbReference type="Proteomes" id="UP001253595"/>
    </source>
</evidence>
<evidence type="ECO:0000256" key="1">
    <source>
        <dbReference type="SAM" id="SignalP"/>
    </source>
</evidence>
<keyword evidence="3" id="KW-1185">Reference proteome</keyword>
<feature type="signal peptide" evidence="1">
    <location>
        <begin position="1"/>
        <end position="18"/>
    </location>
</feature>
<gene>
    <name evidence="2" type="ORF">J2X05_001087</name>
</gene>